<organism evidence="3 4">
    <name type="scientific">Mesonia phycicola</name>
    <dbReference type="NCBI Taxonomy" id="579105"/>
    <lineage>
        <taxon>Bacteria</taxon>
        <taxon>Pseudomonadati</taxon>
        <taxon>Bacteroidota</taxon>
        <taxon>Flavobacteriia</taxon>
        <taxon>Flavobacteriales</taxon>
        <taxon>Flavobacteriaceae</taxon>
        <taxon>Mesonia</taxon>
    </lineage>
</organism>
<dbReference type="Pfam" id="PF08808">
    <property type="entry name" value="RES"/>
    <property type="match status" value="1"/>
</dbReference>
<evidence type="ECO:0000259" key="2">
    <source>
        <dbReference type="Pfam" id="PF18870"/>
    </source>
</evidence>
<accession>A0A1M6HR16</accession>
<dbReference type="RefSeq" id="WP_073153739.1">
    <property type="nucleotide sequence ID" value="NZ_FQYY01000018.1"/>
</dbReference>
<evidence type="ECO:0000313" key="3">
    <source>
        <dbReference type="EMBL" id="SHJ24534.1"/>
    </source>
</evidence>
<dbReference type="InterPro" id="IPR014914">
    <property type="entry name" value="RES_dom"/>
</dbReference>
<sequence length="397" mass="46740">MGRAKQRWIELEAQNIGSVPDKNLCVKHIDDNVIKRFIRNNYKDGYCDYCEKEVKVVSLEDLLEFMMLGISNFYEDAGNYMSYNGREGGYLGETFDPNELIQDHVGLETDPFELTEDIVSSIEDIAWSEPDMYYDTERDELMYQWSYFKNLIKHKSRYLFQQNHSSNKSQNAFTILKEVGQITKSLNLIKKIERGTIIYRCRQHHSSKVVSEKEKLVAPPEEYAIYPNRFSPSGISMLYSAFDPATAFLETISREDKKKDSITISKFKLKKEIYVIDFNRLPKLPSIFDYKKVKTHYLIRFLYDLVKDFTQEIKKDGKEHIEYVPTQVVTEYFRYPFNKNRQNIIEGIVYPSSKNKSESSSVIFWNNEECLEHLELVDLEVEKIKNYAQQCIIPTKV</sequence>
<gene>
    <name evidence="3" type="ORF">SAMN04488096_1185</name>
</gene>
<dbReference type="AlphaFoldDB" id="A0A1M6HR16"/>
<dbReference type="Pfam" id="PF18870">
    <property type="entry name" value="HEPN_RES_NTD1"/>
    <property type="match status" value="1"/>
</dbReference>
<protein>
    <submittedName>
        <fullName evidence="3">RES domain-containing protein</fullName>
    </submittedName>
</protein>
<feature type="domain" description="HEPN/RES N-terminal" evidence="2">
    <location>
        <begin position="41"/>
        <end position="165"/>
    </location>
</feature>
<dbReference type="Proteomes" id="UP000184225">
    <property type="component" value="Unassembled WGS sequence"/>
</dbReference>
<reference evidence="3 4" key="1">
    <citation type="submission" date="2016-11" db="EMBL/GenBank/DDBJ databases">
        <authorList>
            <person name="Jaros S."/>
            <person name="Januszkiewicz K."/>
            <person name="Wedrychowicz H."/>
        </authorList>
    </citation>
    <scope>NUCLEOTIDE SEQUENCE [LARGE SCALE GENOMIC DNA]</scope>
    <source>
        <strain evidence="3 4">DSM 21425</strain>
    </source>
</reference>
<name>A0A1M6HR16_9FLAO</name>
<keyword evidence="4" id="KW-1185">Reference proteome</keyword>
<feature type="domain" description="RES" evidence="1">
    <location>
        <begin position="198"/>
        <end position="370"/>
    </location>
</feature>
<evidence type="ECO:0000313" key="4">
    <source>
        <dbReference type="Proteomes" id="UP000184225"/>
    </source>
</evidence>
<proteinExistence type="predicted"/>
<dbReference type="OrthoDB" id="648213at2"/>
<evidence type="ECO:0000259" key="1">
    <source>
        <dbReference type="Pfam" id="PF08808"/>
    </source>
</evidence>
<dbReference type="STRING" id="579105.SAMN04488096_1185"/>
<dbReference type="EMBL" id="FQYY01000018">
    <property type="protein sequence ID" value="SHJ24534.1"/>
    <property type="molecule type" value="Genomic_DNA"/>
</dbReference>
<dbReference type="InterPro" id="IPR041206">
    <property type="entry name" value="HEPN/RES_NTD1"/>
</dbReference>